<comment type="caution">
    <text evidence="2">The sequence shown here is derived from an EMBL/GenBank/DDBJ whole genome shotgun (WGS) entry which is preliminary data.</text>
</comment>
<evidence type="ECO:0000259" key="1">
    <source>
        <dbReference type="Pfam" id="PF13340"/>
    </source>
</evidence>
<dbReference type="EMBL" id="AWWI01000181">
    <property type="protein sequence ID" value="PIL14350.1"/>
    <property type="molecule type" value="Genomic_DNA"/>
</dbReference>
<organism evidence="2 3">
    <name type="scientific">Puniceibacterium antarcticum</name>
    <dbReference type="NCBI Taxonomy" id="1206336"/>
    <lineage>
        <taxon>Bacteria</taxon>
        <taxon>Pseudomonadati</taxon>
        <taxon>Pseudomonadota</taxon>
        <taxon>Alphaproteobacteria</taxon>
        <taxon>Rhodobacterales</taxon>
        <taxon>Paracoccaceae</taxon>
        <taxon>Puniceibacterium</taxon>
    </lineage>
</organism>
<sequence length="65" mass="7421">MPTDRYIITDRQWGKIEPHCLGKKSDPGRTGGDARLFPEAVFWIARTGAQWRDLPGGHCQIVWLD</sequence>
<gene>
    <name evidence="2" type="ORF">P775_26965</name>
</gene>
<dbReference type="AlphaFoldDB" id="A0A2G8QYI9"/>
<dbReference type="Pfam" id="PF13340">
    <property type="entry name" value="DUF4096"/>
    <property type="match status" value="1"/>
</dbReference>
<dbReference type="RefSeq" id="WP_218967770.1">
    <property type="nucleotide sequence ID" value="NZ_AWWI01000181.1"/>
</dbReference>
<dbReference type="Proteomes" id="UP000231259">
    <property type="component" value="Unassembled WGS sequence"/>
</dbReference>
<protein>
    <recommendedName>
        <fullName evidence="1">Insertion element IS402-like domain-containing protein</fullName>
    </recommendedName>
</protein>
<feature type="domain" description="Insertion element IS402-like" evidence="1">
    <location>
        <begin position="8"/>
        <end position="57"/>
    </location>
</feature>
<proteinExistence type="predicted"/>
<evidence type="ECO:0000313" key="3">
    <source>
        <dbReference type="Proteomes" id="UP000231259"/>
    </source>
</evidence>
<dbReference type="InterPro" id="IPR025161">
    <property type="entry name" value="IS402-like_dom"/>
</dbReference>
<reference evidence="2 3" key="1">
    <citation type="submission" date="2013-09" db="EMBL/GenBank/DDBJ databases">
        <title>Genome sequencing of Phaeobacter antarcticus sp. nov. SM1211.</title>
        <authorList>
            <person name="Zhang X.-Y."/>
            <person name="Liu C."/>
            <person name="Chen X.-L."/>
            <person name="Xie B.-B."/>
            <person name="Qin Q.-L."/>
            <person name="Rong J.-C."/>
            <person name="Zhang Y.-Z."/>
        </authorList>
    </citation>
    <scope>NUCLEOTIDE SEQUENCE [LARGE SCALE GENOMIC DNA]</scope>
    <source>
        <strain evidence="2 3">SM1211</strain>
    </source>
</reference>
<dbReference type="PANTHER" id="PTHR46637">
    <property type="entry name" value="TIS1421-TRANSPOSASE PROTEIN A"/>
    <property type="match status" value="1"/>
</dbReference>
<evidence type="ECO:0000313" key="2">
    <source>
        <dbReference type="EMBL" id="PIL14350.1"/>
    </source>
</evidence>
<dbReference type="InterPro" id="IPR052909">
    <property type="entry name" value="Transposase_6_like"/>
</dbReference>
<name>A0A2G8QYI9_9RHOB</name>
<keyword evidence="3" id="KW-1185">Reference proteome</keyword>
<accession>A0A2G8QYI9</accession>
<dbReference type="PANTHER" id="PTHR46637:SF1">
    <property type="entry name" value="BLL5188 PROTEIN"/>
    <property type="match status" value="1"/>
</dbReference>